<keyword evidence="2 5" id="KW-0456">Lyase</keyword>
<evidence type="ECO:0000313" key="7">
    <source>
        <dbReference type="Proteomes" id="UP000548867"/>
    </source>
</evidence>
<dbReference type="UniPathway" id="UPA00560"/>
<evidence type="ECO:0000256" key="5">
    <source>
        <dbReference type="HAMAP-Rule" id="MF_00601"/>
    </source>
</evidence>
<comment type="catalytic activity">
    <reaction evidence="5">
        <text>ethanolamine = acetaldehyde + NH4(+)</text>
        <dbReference type="Rhea" id="RHEA:15313"/>
        <dbReference type="ChEBI" id="CHEBI:15343"/>
        <dbReference type="ChEBI" id="CHEBI:28938"/>
        <dbReference type="ChEBI" id="CHEBI:57603"/>
        <dbReference type="EC" id="4.3.1.7"/>
    </reaction>
</comment>
<evidence type="ECO:0000256" key="1">
    <source>
        <dbReference type="ARBA" id="ARBA00022628"/>
    </source>
</evidence>
<dbReference type="AlphaFoldDB" id="A0A7W6CMK2"/>
<evidence type="ECO:0000256" key="4">
    <source>
        <dbReference type="ARBA" id="ARBA00024446"/>
    </source>
</evidence>
<proteinExistence type="inferred from homology"/>
<feature type="binding site" evidence="5">
    <location>
        <position position="201"/>
    </location>
    <ligand>
        <name>adenosylcob(III)alamin</name>
        <dbReference type="ChEBI" id="CHEBI:18408"/>
    </ligand>
</feature>
<keyword evidence="1 5" id="KW-0846">Cobalamin</keyword>
<evidence type="ECO:0000256" key="3">
    <source>
        <dbReference type="ARBA" id="ARBA00023285"/>
    </source>
</evidence>
<dbReference type="GO" id="GO:0009350">
    <property type="term" value="C:ethanolamine ammonia-lyase complex"/>
    <property type="evidence" value="ECO:0007669"/>
    <property type="project" value="UniProtKB-UniRule"/>
</dbReference>
<feature type="binding site" evidence="5">
    <location>
        <position position="172"/>
    </location>
    <ligand>
        <name>adenosylcob(III)alamin</name>
        <dbReference type="ChEBI" id="CHEBI:18408"/>
    </ligand>
</feature>
<protein>
    <recommendedName>
        <fullName evidence="5">Ethanolamine ammonia-lyase small subunit</fullName>
        <shortName evidence="5">EAL small subunit</shortName>
        <ecNumber evidence="5">4.3.1.7</ecNumber>
    </recommendedName>
</protein>
<gene>
    <name evidence="5" type="primary">eutC</name>
    <name evidence="6" type="ORF">GGR38_002687</name>
</gene>
<comment type="caution">
    <text evidence="6">The sequence shown here is derived from an EMBL/GenBank/DDBJ whole genome shotgun (WGS) entry which is preliminary data.</text>
</comment>
<dbReference type="GO" id="GO:0006520">
    <property type="term" value="P:amino acid metabolic process"/>
    <property type="evidence" value="ECO:0007669"/>
    <property type="project" value="InterPro"/>
</dbReference>
<dbReference type="PANTHER" id="PTHR39330">
    <property type="entry name" value="ETHANOLAMINE AMMONIA-LYASE LIGHT CHAIN"/>
    <property type="match status" value="1"/>
</dbReference>
<evidence type="ECO:0000256" key="2">
    <source>
        <dbReference type="ARBA" id="ARBA00023239"/>
    </source>
</evidence>
<accession>A0A7W6CMK2</accession>
<dbReference type="InterPro" id="IPR042251">
    <property type="entry name" value="EutC_C"/>
</dbReference>
<evidence type="ECO:0000313" key="6">
    <source>
        <dbReference type="EMBL" id="MBB3955731.1"/>
    </source>
</evidence>
<organism evidence="6 7">
    <name type="scientific">Novosphingobium sediminicola</name>
    <dbReference type="NCBI Taxonomy" id="563162"/>
    <lineage>
        <taxon>Bacteria</taxon>
        <taxon>Pseudomonadati</taxon>
        <taxon>Pseudomonadota</taxon>
        <taxon>Alphaproteobacteria</taxon>
        <taxon>Sphingomonadales</taxon>
        <taxon>Sphingomonadaceae</taxon>
        <taxon>Novosphingobium</taxon>
    </lineage>
</organism>
<keyword evidence="4 5" id="KW-1283">Bacterial microcompartment</keyword>
<dbReference type="Gene3D" id="3.40.50.11240">
    <property type="entry name" value="Ethanolamine ammonia-lyase light chain (EutC)"/>
    <property type="match status" value="1"/>
</dbReference>
<dbReference type="InterPro" id="IPR042255">
    <property type="entry name" value="EutC_N"/>
</dbReference>
<keyword evidence="3 5" id="KW-0170">Cobalt</keyword>
<comment type="subunit">
    <text evidence="5">The basic unit is a heterodimer which dimerizes to form tetramers. The heterotetramers trimerize; 6 large subunits form a core ring with 6 small subunits projecting outwards.</text>
</comment>
<comment type="subcellular location">
    <subcellularLocation>
        <location evidence="5">Bacterial microcompartment</location>
    </subcellularLocation>
</comment>
<dbReference type="PANTHER" id="PTHR39330:SF1">
    <property type="entry name" value="ETHANOLAMINE AMMONIA-LYASE SMALL SUBUNIT"/>
    <property type="match status" value="1"/>
</dbReference>
<sequence length="251" mass="26699">MADRPDIAPLRQRLRAFTNARVAIGRVGSSVPTAAMLEFQLAHARARDAVYDALTPGAVEQGLAGWPTISVHSAAPDRATYLLRPDLGRRLRPEDAARLQVEQAQLAIVIADGLSATATMAHGAALARAMVERLRHDWRIGPMVIAHQARVALGDEIGEAMGAEMVVVLIGERPGLSAADSLSAYLTWAPRRGRLDSERNCISNIRPPHGWSIADAADEIVRILSRARAARCTGVALAGGEALTAGEGPAY</sequence>
<comment type="pathway">
    <text evidence="5">Amine and polyamine degradation; ethanolamine degradation.</text>
</comment>
<comment type="function">
    <text evidence="5">Catalyzes the deamination of various vicinal amino-alcohols to oxo compounds. Allows this organism to utilize ethanolamine as the sole source of nitrogen and carbon in the presence of external vitamin B12.</text>
</comment>
<dbReference type="GO" id="GO:0046336">
    <property type="term" value="P:ethanolamine catabolic process"/>
    <property type="evidence" value="ECO:0007669"/>
    <property type="project" value="UniProtKB-UniRule"/>
</dbReference>
<name>A0A7W6CMK2_9SPHN</name>
<reference evidence="6 7" key="1">
    <citation type="submission" date="2020-08" db="EMBL/GenBank/DDBJ databases">
        <title>Genomic Encyclopedia of Type Strains, Phase IV (KMG-IV): sequencing the most valuable type-strain genomes for metagenomic binning, comparative biology and taxonomic classification.</title>
        <authorList>
            <person name="Goeker M."/>
        </authorList>
    </citation>
    <scope>NUCLEOTIDE SEQUENCE [LARGE SCALE GENOMIC DNA]</scope>
    <source>
        <strain evidence="6 7">DSM 27057</strain>
    </source>
</reference>
<keyword evidence="7" id="KW-1185">Reference proteome</keyword>
<feature type="binding site" evidence="5">
    <location>
        <position position="151"/>
    </location>
    <ligand>
        <name>adenosylcob(III)alamin</name>
        <dbReference type="ChEBI" id="CHEBI:18408"/>
    </ligand>
</feature>
<dbReference type="GO" id="GO:0031419">
    <property type="term" value="F:cobalamin binding"/>
    <property type="evidence" value="ECO:0007669"/>
    <property type="project" value="UniProtKB-UniRule"/>
</dbReference>
<dbReference type="GO" id="GO:0008851">
    <property type="term" value="F:ethanolamine ammonia-lyase activity"/>
    <property type="evidence" value="ECO:0007669"/>
    <property type="project" value="UniProtKB-UniRule"/>
</dbReference>
<dbReference type="PIRSF" id="PIRSF018982">
    <property type="entry name" value="EutC"/>
    <property type="match status" value="1"/>
</dbReference>
<comment type="similarity">
    <text evidence="5">Belongs to the EutC family.</text>
</comment>
<dbReference type="RefSeq" id="WP_183626262.1">
    <property type="nucleotide sequence ID" value="NZ_JACIDX010000009.1"/>
</dbReference>
<dbReference type="EC" id="4.3.1.7" evidence="5"/>
<dbReference type="InterPro" id="IPR009246">
    <property type="entry name" value="EutC"/>
</dbReference>
<dbReference type="Proteomes" id="UP000548867">
    <property type="component" value="Unassembled WGS sequence"/>
</dbReference>
<dbReference type="HAMAP" id="MF_00601">
    <property type="entry name" value="EutC"/>
    <property type="match status" value="1"/>
</dbReference>
<dbReference type="Pfam" id="PF05985">
    <property type="entry name" value="EutC"/>
    <property type="match status" value="1"/>
</dbReference>
<dbReference type="NCBIfam" id="NF003971">
    <property type="entry name" value="PRK05465.1"/>
    <property type="match status" value="1"/>
</dbReference>
<dbReference type="EMBL" id="JACIDX010000009">
    <property type="protein sequence ID" value="MBB3955731.1"/>
    <property type="molecule type" value="Genomic_DNA"/>
</dbReference>
<dbReference type="GO" id="GO:0031471">
    <property type="term" value="C:ethanolamine degradation polyhedral organelle"/>
    <property type="evidence" value="ECO:0007669"/>
    <property type="project" value="UniProtKB-UniRule"/>
</dbReference>
<dbReference type="Gene3D" id="1.10.30.40">
    <property type="entry name" value="Ethanolamine ammonia-lyase light chain (EutC), N-terminal domain"/>
    <property type="match status" value="1"/>
</dbReference>
<comment type="cofactor">
    <cofactor evidence="5">
        <name>adenosylcob(III)alamin</name>
        <dbReference type="ChEBI" id="CHEBI:18408"/>
    </cofactor>
    <text evidence="5">Binds between the large and small subunits.</text>
</comment>